<feature type="domain" description="Testis expressed sequence 15" evidence="3">
    <location>
        <begin position="1116"/>
        <end position="1284"/>
    </location>
</feature>
<sequence>MEDSMKSLKNYIIPKIKTAVEKGYLARDMTNKREYNAILNILNEARLDICCDLKSSWKLEDPKLICNYNLENKFIEKRSEMRELGKKDFKEQFCFLVVPKAAVVDICQHGLSVKSSTITILGNPQLGVYVFRHIDVALNYAKLRNSKSNTIIVFKTLFGRIKKVQTVLNSKKTPLDPAPNYDSHMSKKSPSCTDSFEKQTANSLVYLYEYDLNFKPAVNPRHCLPYASVFVTFIEHETETGPILPSVKLKPKLVTSGSANLTNCTVAKRIGKGKDAKIVFKNFPTVVPKPPPLCHYAQQNEFLLSCTAINLLMENLLGTASFDKQAVDTMPLPHQFDKKEKAGERTDDMDGLIPLSMLITSKSIKDPRKRREEQELKPCDQKIHEWNSQNCEENINKSFSLSFEEARFYDNLMSKVEVNKRSLNECEKDNNMVVKQDETVGYSQNLSEKEVVEKKGKQQNSSTLSEHSFATQDMSHVSKTLSVPKKVCENVVKESDRILKKHKKERRFSLGSTKSELTKEACISKENKKFADVVQSSGCNSLEISHKHKPVLKKTSISNVKKEKTINSKTIADFSKCGTNLEEKLLPSSSTKLNHTIKVENMEQTGKYVSKKSQRNHKIKGNKVHGQKSDENSKQTAASLPKNATLPVNKMDVGTEKRFGKGTDKMEEHSSLMKIQINSFLHLNDIDHSINKTKKTAENETLEKFFANAEEQQHWSRENLVDKQEHQCSKTIIHGITFAKEEIPIPPEKKISQISCGTSNDNLEIRDFTNDHFENMAFQNETVCPQEPLTVNVSYLKKRCEKMVTGTTPEDTQSKTTDYCVENMSSVNLNELSLDHQISYICLPERIVNQHCVTSEVSLFNDGNVGIPLENSILGMSKNLTHLCLQSYETETGRDDLFIEDMEIGSEIEIPSFETVNEPKAQMPVNLNISLNTLLDDFDCSHLVNRIDWDSPFGLDSSTTLMGEVVVPQFNKSPLQHRESERKIYPDLQITIKKLSKLQDNPTPACGDTEVQYKGPNDDVLSPLEAIKNKVLVDSIESKCKENAAPLINIQSPLENVNINVSGEQRDYYSDMHISSCTSNNIQVTRKAEDFKSHIGATNGQSETNVGDKMKGFTRQKTRTPDKCSTVSLDLCAILEKADETSCVNVLQEYKLICEKKLPRFIKAFEDKQLCPVKEVMLDRNFLVERKRKAALKHALKPQAIESFIELQIIMEIKQFIENRIYSLKGEPTFRSLLYYDSSLYLELLDGDRGYQTQSNFYVGFQQKLKCSALVTLQSHYAQLCDIFEKINEKHRSYYVFLKYRREVEECEAVLKNSDDHLDFCLSVPLSCGVHIGDTLEELKILQRRTLEVIEAYYNLPMCDSGKQEHALCLLELICAKIDYIQTSESLNTELSVFGIEHLLFDAAKCTILKEKARSVKQEKKESINKLNHFALLKLYEVYGTCDVETTVIKTSDNTQKKHRGSNINPEFNSQEDVYYVGKIIDQAQCADSVSVNQMITGCKKHLETLKKYFQIMQECDADEVIVTENNVLDAAKKHNQPAILLKPEAIESYIDILMASETLHFLKCLKASKKNKKRFRGLLWFDKSLLPELIQCQNRIALYLKGDLNSDVLEIINSNIYEIKTELEIICDYAHSVNYTYALQIMTRELSELSELKTFVSKSRFAVHSYVHLSPHIASLNYGSTLVDLDYNYNQFSDLLSLLMSCPKKDLGKIAQTMKIMKTIELMKQATSRSETSGFDISVCQIMENKRKRDQLQGKGDQDYGILNTKKRPSLNQNEQTYSISPKKRKVINSPPQDAKGEQEIIKQKCSSRIKNKDYGNAADKRCKHFERTPKDVTVVDKDQSSSVIEHTFHRNDGLSPVKAIDHANDKVVKTKFSTDGSVQESLNDSHFNIHPKSQLQVPDKNVNVMSEYQSPSEQSKKNIDAVSQMAGGQAEQKSILKKLSFSYKQKKSYNVHFADKYTLDTSPLDEQTNETATSITEAKDKDVKNEPLVWPFQL</sequence>
<dbReference type="SUPFAM" id="SSF56399">
    <property type="entry name" value="ADP-ribosylation"/>
    <property type="match status" value="1"/>
</dbReference>
<dbReference type="RefSeq" id="XP_041417423.1">
    <property type="nucleotide sequence ID" value="XM_041561489.1"/>
</dbReference>
<evidence type="ECO:0000313" key="6">
    <source>
        <dbReference type="RefSeq" id="XP_018109932.1"/>
    </source>
</evidence>
<dbReference type="Bgee" id="108712238">
    <property type="expression patterns" value="Expressed in testis and 5 other cell types or tissues"/>
</dbReference>
<dbReference type="GO" id="GO:0010569">
    <property type="term" value="P:regulation of double-strand break repair via homologous recombination"/>
    <property type="evidence" value="ECO:0000318"/>
    <property type="project" value="GO_Central"/>
</dbReference>
<reference evidence="5 6" key="1">
    <citation type="submission" date="2022-04" db="UniProtKB">
        <authorList>
            <consortium name="RefSeq"/>
        </authorList>
    </citation>
    <scope>IDENTIFICATION</scope>
    <source>
        <strain evidence="5 6">J_2021</strain>
        <tissue evidence="5 6">Erythrocytes</tissue>
    </source>
</reference>
<dbReference type="GO" id="GO:0007130">
    <property type="term" value="P:synaptonemal complex assembly"/>
    <property type="evidence" value="ECO:0000318"/>
    <property type="project" value="GO_Central"/>
</dbReference>
<dbReference type="KEGG" id="xla:108712238"/>
<feature type="domain" description="TASOR pseudo-PARP" evidence="2">
    <location>
        <begin position="86"/>
        <end position="225"/>
    </location>
</feature>
<dbReference type="PaxDb" id="8355-A0A1L8HWA2"/>
<dbReference type="Pfam" id="PF15326">
    <property type="entry name" value="TEX15"/>
    <property type="match status" value="2"/>
</dbReference>
<feature type="compositionally biased region" description="Basic and acidic residues" evidence="1">
    <location>
        <begin position="1749"/>
        <end position="1759"/>
    </location>
</feature>
<accession>A0A1L8HWA2</accession>
<dbReference type="PANTHER" id="PTHR22380:SF1">
    <property type="entry name" value="TESTIS-EXPRESSED PROTEIN 15"/>
    <property type="match status" value="1"/>
</dbReference>
<dbReference type="InterPro" id="IPR026616">
    <property type="entry name" value="TEX15"/>
</dbReference>
<evidence type="ECO:0000259" key="2">
    <source>
        <dbReference type="Pfam" id="PF12509"/>
    </source>
</evidence>
<dbReference type="CTD" id="108712238"/>
<dbReference type="Proteomes" id="UP000186698">
    <property type="component" value="Chromosome 1L"/>
</dbReference>
<protein>
    <submittedName>
        <fullName evidence="5 6">Uncharacterized protein LOC108712238 isoform X1</fullName>
    </submittedName>
</protein>
<dbReference type="RefSeq" id="XP_018109937.1">
    <property type="nucleotide sequence ID" value="XM_018254448.2"/>
</dbReference>
<evidence type="ECO:0000313" key="9">
    <source>
        <dbReference type="RefSeq" id="XP_041417423.1"/>
    </source>
</evidence>
<evidence type="ECO:0000313" key="7">
    <source>
        <dbReference type="RefSeq" id="XP_018109937.1"/>
    </source>
</evidence>
<feature type="compositionally biased region" description="Polar residues" evidence="1">
    <location>
        <begin position="1771"/>
        <end position="1781"/>
    </location>
</feature>
<dbReference type="STRING" id="8355.A0A1L8HWA2"/>
<organism evidence="7">
    <name type="scientific">Xenopus laevis</name>
    <name type="common">African clawed frog</name>
    <dbReference type="NCBI Taxonomy" id="8355"/>
    <lineage>
        <taxon>Eukaryota</taxon>
        <taxon>Metazoa</taxon>
        <taxon>Chordata</taxon>
        <taxon>Craniata</taxon>
        <taxon>Vertebrata</taxon>
        <taxon>Euteleostomi</taxon>
        <taxon>Amphibia</taxon>
        <taxon>Batrachia</taxon>
        <taxon>Anura</taxon>
        <taxon>Pipoidea</taxon>
        <taxon>Pipidae</taxon>
        <taxon>Xenopodinae</taxon>
        <taxon>Xenopus</taxon>
        <taxon>Xenopus</taxon>
    </lineage>
</organism>
<proteinExistence type="predicted"/>
<dbReference type="OMA" id="PERIVNQ"/>
<dbReference type="OrthoDB" id="10054471at2759"/>
<dbReference type="RefSeq" id="XP_041417411.1">
    <property type="nucleotide sequence ID" value="XM_041561477.1"/>
</dbReference>
<dbReference type="GO" id="GO:0007140">
    <property type="term" value="P:male meiotic nuclear division"/>
    <property type="evidence" value="ECO:0000318"/>
    <property type="project" value="GO_Central"/>
</dbReference>
<feature type="domain" description="Testis expressed sequence 15" evidence="3">
    <location>
        <begin position="1419"/>
        <end position="1592"/>
    </location>
</feature>
<dbReference type="GeneID" id="108712238"/>
<evidence type="ECO:0000313" key="4">
    <source>
        <dbReference type="Proteomes" id="UP000186698"/>
    </source>
</evidence>
<evidence type="ECO:0000259" key="3">
    <source>
        <dbReference type="Pfam" id="PF15326"/>
    </source>
</evidence>
<gene>
    <name evidence="5 6 7 8 9" type="primary">LOC108712238</name>
</gene>
<evidence type="ECO:0000313" key="8">
    <source>
        <dbReference type="RefSeq" id="XP_041417411.1"/>
    </source>
</evidence>
<feature type="region of interest" description="Disordered" evidence="1">
    <location>
        <begin position="1749"/>
        <end position="1801"/>
    </location>
</feature>
<evidence type="ECO:0000313" key="5">
    <source>
        <dbReference type="RefSeq" id="XP_018109927.1"/>
    </source>
</evidence>
<dbReference type="GO" id="GO:0005634">
    <property type="term" value="C:nucleus"/>
    <property type="evidence" value="ECO:0000318"/>
    <property type="project" value="GO_Central"/>
</dbReference>
<feature type="compositionally biased region" description="Basic residues" evidence="1">
    <location>
        <begin position="609"/>
        <end position="626"/>
    </location>
</feature>
<keyword evidence="4" id="KW-1185">Reference proteome</keyword>
<evidence type="ECO:0000256" key="1">
    <source>
        <dbReference type="SAM" id="MobiDB-lite"/>
    </source>
</evidence>
<dbReference type="InterPro" id="IPR022188">
    <property type="entry name" value="TASOR_DUF3715"/>
</dbReference>
<dbReference type="PANTHER" id="PTHR22380">
    <property type="entry name" value="TESTIS-EXPRESSED PROTEIN 15"/>
    <property type="match status" value="1"/>
</dbReference>
<dbReference type="Gene3D" id="3.90.228.10">
    <property type="match status" value="1"/>
</dbReference>
<dbReference type="Pfam" id="PF12509">
    <property type="entry name" value="DUF3715"/>
    <property type="match status" value="1"/>
</dbReference>
<feature type="region of interest" description="Disordered" evidence="1">
    <location>
        <begin position="604"/>
        <end position="645"/>
    </location>
</feature>
<dbReference type="RefSeq" id="XP_018109927.1">
    <property type="nucleotide sequence ID" value="XM_018254438.2"/>
</dbReference>
<dbReference type="RefSeq" id="XP_018109932.1">
    <property type="nucleotide sequence ID" value="XM_018254443.2"/>
</dbReference>
<dbReference type="InterPro" id="IPR032765">
    <property type="entry name" value="TEX15_dom"/>
</dbReference>
<name>A0A1L8HWA2_XENLA</name>